<dbReference type="HOGENOM" id="CLU_1497768_0_0_1"/>
<organism evidence="1">
    <name type="scientific">Dendroctonus ponderosae</name>
    <name type="common">Mountain pine beetle</name>
    <dbReference type="NCBI Taxonomy" id="77166"/>
    <lineage>
        <taxon>Eukaryota</taxon>
        <taxon>Metazoa</taxon>
        <taxon>Ecdysozoa</taxon>
        <taxon>Arthropoda</taxon>
        <taxon>Hexapoda</taxon>
        <taxon>Insecta</taxon>
        <taxon>Pterygota</taxon>
        <taxon>Neoptera</taxon>
        <taxon>Endopterygota</taxon>
        <taxon>Coleoptera</taxon>
        <taxon>Polyphaga</taxon>
        <taxon>Cucujiformia</taxon>
        <taxon>Curculionidae</taxon>
        <taxon>Scolytinae</taxon>
        <taxon>Dendroctonus</taxon>
    </lineage>
</organism>
<dbReference type="SUPFAM" id="SSF53474">
    <property type="entry name" value="alpha/beta-Hydrolases"/>
    <property type="match status" value="1"/>
</dbReference>
<reference evidence="1" key="1">
    <citation type="journal article" date="2013" name="Genome Biol.">
        <title>Draft genome of the mountain pine beetle, Dendroctonus ponderosae Hopkins, a major forest pest.</title>
        <authorList>
            <person name="Keeling C.I."/>
            <person name="Yuen M.M."/>
            <person name="Liao N.Y."/>
            <person name="Docking T.R."/>
            <person name="Chan S.K."/>
            <person name="Taylor G.A."/>
            <person name="Palmquist D.L."/>
            <person name="Jackman S.D."/>
            <person name="Nguyen A."/>
            <person name="Li M."/>
            <person name="Henderson H."/>
            <person name="Janes J.K."/>
            <person name="Zhao Y."/>
            <person name="Pandoh P."/>
            <person name="Moore R."/>
            <person name="Sperling F.A."/>
            <person name="Huber D.P."/>
            <person name="Birol I."/>
            <person name="Jones S.J."/>
            <person name="Bohlmann J."/>
        </authorList>
    </citation>
    <scope>NUCLEOTIDE SEQUENCE</scope>
</reference>
<dbReference type="AlphaFoldDB" id="N6TP92"/>
<dbReference type="OrthoDB" id="10249433at2759"/>
<protein>
    <submittedName>
        <fullName evidence="1">Uncharacterized protein</fullName>
    </submittedName>
</protein>
<dbReference type="EMBL" id="KB740635">
    <property type="protein sequence ID" value="ENN79843.1"/>
    <property type="molecule type" value="Genomic_DNA"/>
</dbReference>
<dbReference type="InterPro" id="IPR029058">
    <property type="entry name" value="AB_hydrolase_fold"/>
</dbReference>
<gene>
    <name evidence="1" type="ORF">YQE_03664</name>
</gene>
<feature type="non-terminal residue" evidence="1">
    <location>
        <position position="1"/>
    </location>
</feature>
<sequence>MNNHRYNDYYLVNDEDFANDDDSVELMPTKRRKVKRVFCILVVVGLLVLGFLAAFVGLPLVFKFSLALQQSLIFTRFGLQTNATYYGNFRLPEYKNHYVPVIDVDNKTTLKLGLWHILPLDLAEISFYNESYDFDKVLKHSNYSVLLYFHGTGEDRSQSWQKYQLLRSFFHVIAFDYRGG</sequence>
<name>N6TP92_DENPD</name>
<accession>N6TP92</accession>
<proteinExistence type="predicted"/>
<evidence type="ECO:0000313" key="1">
    <source>
        <dbReference type="EMBL" id="ENN79843.1"/>
    </source>
</evidence>